<dbReference type="InterPro" id="IPR009057">
    <property type="entry name" value="Homeodomain-like_sf"/>
</dbReference>
<organism evidence="5 6">
    <name type="scientific">Paracraurococcus ruber</name>
    <dbReference type="NCBI Taxonomy" id="77675"/>
    <lineage>
        <taxon>Bacteria</taxon>
        <taxon>Pseudomonadati</taxon>
        <taxon>Pseudomonadota</taxon>
        <taxon>Alphaproteobacteria</taxon>
        <taxon>Acetobacterales</taxon>
        <taxon>Roseomonadaceae</taxon>
        <taxon>Paracraurococcus</taxon>
    </lineage>
</organism>
<keyword evidence="3" id="KW-0804">Transcription</keyword>
<dbReference type="Pfam" id="PF02311">
    <property type="entry name" value="AraC_binding"/>
    <property type="match status" value="1"/>
</dbReference>
<sequence>MGTGFSQTLLRRPGFEAAVIEATGAGATFPRHTHDDFVIAANIEGAERIWLDGRWLEAAAGDVTAYDPGALQASQGMAGAGSRWRFVSLYAEPAFVAQALGLPAPPPLGAPVRRDPVLLRRFAELGRMIAGPDGTEDGAEDGRAEEIAVAILAATVGGGATARPAPPGDAVVRRAAAMLLDRLGNPPSLAAVAAEVGVSREHLVRRFGAVHGMPPMAWALQRRVARARTWLRRGMPPAEVAAMLGFADQAHLTRAFRQAMGTTPGRYRART</sequence>
<dbReference type="SUPFAM" id="SSF46689">
    <property type="entry name" value="Homeodomain-like"/>
    <property type="match status" value="2"/>
</dbReference>
<dbReference type="InterPro" id="IPR018060">
    <property type="entry name" value="HTH_AraC"/>
</dbReference>
<proteinExistence type="predicted"/>
<dbReference type="Gene3D" id="2.60.120.10">
    <property type="entry name" value="Jelly Rolls"/>
    <property type="match status" value="1"/>
</dbReference>
<keyword evidence="6" id="KW-1185">Reference proteome</keyword>
<name>A0ABS1D3E1_9PROT</name>
<dbReference type="InterPro" id="IPR050204">
    <property type="entry name" value="AraC_XylS_family_regulators"/>
</dbReference>
<dbReference type="SUPFAM" id="SSF51215">
    <property type="entry name" value="Regulatory protein AraC"/>
    <property type="match status" value="1"/>
</dbReference>
<dbReference type="PANTHER" id="PTHR46796">
    <property type="entry name" value="HTH-TYPE TRANSCRIPTIONAL ACTIVATOR RHAS-RELATED"/>
    <property type="match status" value="1"/>
</dbReference>
<evidence type="ECO:0000256" key="2">
    <source>
        <dbReference type="ARBA" id="ARBA00023125"/>
    </source>
</evidence>
<dbReference type="PROSITE" id="PS01124">
    <property type="entry name" value="HTH_ARAC_FAMILY_2"/>
    <property type="match status" value="1"/>
</dbReference>
<feature type="domain" description="HTH araC/xylS-type" evidence="4">
    <location>
        <begin position="173"/>
        <end position="270"/>
    </location>
</feature>
<dbReference type="Pfam" id="PF12833">
    <property type="entry name" value="HTH_18"/>
    <property type="match status" value="1"/>
</dbReference>
<reference evidence="5 6" key="1">
    <citation type="journal article" date="2020" name="Microorganisms">
        <title>Osmotic Adaptation and Compatible Solute Biosynthesis of Phototrophic Bacteria as Revealed from Genome Analyses.</title>
        <authorList>
            <person name="Imhoff J.F."/>
            <person name="Rahn T."/>
            <person name="Kunzel S."/>
            <person name="Keller A."/>
            <person name="Neulinger S.C."/>
        </authorList>
    </citation>
    <scope>NUCLEOTIDE SEQUENCE [LARGE SCALE GENOMIC DNA]</scope>
    <source>
        <strain evidence="5 6">DSM 15382</strain>
    </source>
</reference>
<protein>
    <recommendedName>
        <fullName evidence="4">HTH araC/xylS-type domain-containing protein</fullName>
    </recommendedName>
</protein>
<dbReference type="EMBL" id="NRSG01000212">
    <property type="protein sequence ID" value="MBK1660787.1"/>
    <property type="molecule type" value="Genomic_DNA"/>
</dbReference>
<dbReference type="Gene3D" id="1.10.10.60">
    <property type="entry name" value="Homeodomain-like"/>
    <property type="match status" value="1"/>
</dbReference>
<dbReference type="InterPro" id="IPR037923">
    <property type="entry name" value="HTH-like"/>
</dbReference>
<evidence type="ECO:0000256" key="1">
    <source>
        <dbReference type="ARBA" id="ARBA00023015"/>
    </source>
</evidence>
<evidence type="ECO:0000259" key="4">
    <source>
        <dbReference type="PROSITE" id="PS01124"/>
    </source>
</evidence>
<evidence type="ECO:0000256" key="3">
    <source>
        <dbReference type="ARBA" id="ARBA00023163"/>
    </source>
</evidence>
<dbReference type="InterPro" id="IPR003313">
    <property type="entry name" value="AraC-bd"/>
</dbReference>
<accession>A0ABS1D3E1</accession>
<keyword evidence="2" id="KW-0238">DNA-binding</keyword>
<comment type="caution">
    <text evidence="5">The sequence shown here is derived from an EMBL/GenBank/DDBJ whole genome shotgun (WGS) entry which is preliminary data.</text>
</comment>
<dbReference type="PANTHER" id="PTHR46796:SF2">
    <property type="entry name" value="TRANSCRIPTIONAL REGULATORY PROTEIN"/>
    <property type="match status" value="1"/>
</dbReference>
<gene>
    <name evidence="5" type="ORF">CKO45_21425</name>
</gene>
<dbReference type="RefSeq" id="WP_133218709.1">
    <property type="nucleotide sequence ID" value="NZ_NRSG01000212.1"/>
</dbReference>
<keyword evidence="1" id="KW-0805">Transcription regulation</keyword>
<dbReference type="Proteomes" id="UP000697995">
    <property type="component" value="Unassembled WGS sequence"/>
</dbReference>
<evidence type="ECO:0000313" key="5">
    <source>
        <dbReference type="EMBL" id="MBK1660787.1"/>
    </source>
</evidence>
<dbReference type="InterPro" id="IPR014710">
    <property type="entry name" value="RmlC-like_jellyroll"/>
</dbReference>
<dbReference type="SMART" id="SM00342">
    <property type="entry name" value="HTH_ARAC"/>
    <property type="match status" value="1"/>
</dbReference>
<evidence type="ECO:0000313" key="6">
    <source>
        <dbReference type="Proteomes" id="UP000697995"/>
    </source>
</evidence>